<dbReference type="Proteomes" id="UP000053555">
    <property type="component" value="Unassembled WGS sequence"/>
</dbReference>
<dbReference type="GO" id="GO:0007165">
    <property type="term" value="P:signal transduction"/>
    <property type="evidence" value="ECO:0007669"/>
    <property type="project" value="InterPro"/>
</dbReference>
<dbReference type="InterPro" id="IPR000157">
    <property type="entry name" value="TIR_dom"/>
</dbReference>
<name>A0A0B2Q167_GLYSO</name>
<dbReference type="InterPro" id="IPR035897">
    <property type="entry name" value="Toll_tir_struct_dom_sf"/>
</dbReference>
<organism evidence="2">
    <name type="scientific">Glycine soja</name>
    <name type="common">Wild soybean</name>
    <dbReference type="NCBI Taxonomy" id="3848"/>
    <lineage>
        <taxon>Eukaryota</taxon>
        <taxon>Viridiplantae</taxon>
        <taxon>Streptophyta</taxon>
        <taxon>Embryophyta</taxon>
        <taxon>Tracheophyta</taxon>
        <taxon>Spermatophyta</taxon>
        <taxon>Magnoliopsida</taxon>
        <taxon>eudicotyledons</taxon>
        <taxon>Gunneridae</taxon>
        <taxon>Pentapetalae</taxon>
        <taxon>rosids</taxon>
        <taxon>fabids</taxon>
        <taxon>Fabales</taxon>
        <taxon>Fabaceae</taxon>
        <taxon>Papilionoideae</taxon>
        <taxon>50 kb inversion clade</taxon>
        <taxon>NPAAA clade</taxon>
        <taxon>indigoferoid/millettioid clade</taxon>
        <taxon>Phaseoleae</taxon>
        <taxon>Glycine</taxon>
        <taxon>Glycine subgen. Soja</taxon>
    </lineage>
</organism>
<evidence type="ECO:0000313" key="2">
    <source>
        <dbReference type="EMBL" id="KHN15321.1"/>
    </source>
</evidence>
<proteinExistence type="predicted"/>
<dbReference type="Gene3D" id="3.40.50.10140">
    <property type="entry name" value="Toll/interleukin-1 receptor homology (TIR) domain"/>
    <property type="match status" value="1"/>
</dbReference>
<dbReference type="AlphaFoldDB" id="A0A0B2Q167"/>
<protein>
    <submittedName>
        <fullName evidence="2">TMV resistance protein N</fullName>
    </submittedName>
</protein>
<gene>
    <name evidence="2" type="ORF">glysoja_026616</name>
</gene>
<feature type="domain" description="TIR" evidence="1">
    <location>
        <begin position="1"/>
        <end position="55"/>
    </location>
</feature>
<feature type="non-terminal residue" evidence="2">
    <location>
        <position position="1"/>
    </location>
</feature>
<evidence type="ECO:0000259" key="1">
    <source>
        <dbReference type="Pfam" id="PF01582"/>
    </source>
</evidence>
<feature type="non-terminal residue" evidence="2">
    <location>
        <position position="55"/>
    </location>
</feature>
<sequence length="55" mass="6840">VTILECKRRYEHTVIHVFYKVKPTDVQHQSSESYKNAFVEHERKYENKTKMQIWR</sequence>
<dbReference type="Pfam" id="PF01582">
    <property type="entry name" value="TIR"/>
    <property type="match status" value="1"/>
</dbReference>
<reference evidence="2" key="1">
    <citation type="submission" date="2014-07" db="EMBL/GenBank/DDBJ databases">
        <title>Identification of a novel salt tolerance gene in wild soybean by whole-genome sequencing.</title>
        <authorList>
            <person name="Lam H.-M."/>
            <person name="Qi X."/>
            <person name="Li M.-W."/>
            <person name="Liu X."/>
            <person name="Xie M."/>
            <person name="Ni M."/>
            <person name="Xu X."/>
        </authorList>
    </citation>
    <scope>NUCLEOTIDE SEQUENCE [LARGE SCALE GENOMIC DNA]</scope>
    <source>
        <tissue evidence="2">Root</tissue>
    </source>
</reference>
<accession>A0A0B2Q167</accession>
<dbReference type="EMBL" id="KN661139">
    <property type="protein sequence ID" value="KHN15321.1"/>
    <property type="molecule type" value="Genomic_DNA"/>
</dbReference>